<dbReference type="Proteomes" id="UP000076532">
    <property type="component" value="Unassembled WGS sequence"/>
</dbReference>
<name>A0A167SKF9_9AGAM</name>
<feature type="non-terminal residue" evidence="1">
    <location>
        <position position="212"/>
    </location>
</feature>
<dbReference type="OrthoDB" id="3364670at2759"/>
<dbReference type="PANTHER" id="PTHR33096">
    <property type="entry name" value="CXC2 DOMAIN-CONTAINING PROTEIN"/>
    <property type="match status" value="1"/>
</dbReference>
<dbReference type="InterPro" id="IPR040521">
    <property type="entry name" value="KDZ"/>
</dbReference>
<organism evidence="1 2">
    <name type="scientific">Athelia psychrophila</name>
    <dbReference type="NCBI Taxonomy" id="1759441"/>
    <lineage>
        <taxon>Eukaryota</taxon>
        <taxon>Fungi</taxon>
        <taxon>Dikarya</taxon>
        <taxon>Basidiomycota</taxon>
        <taxon>Agaricomycotina</taxon>
        <taxon>Agaricomycetes</taxon>
        <taxon>Agaricomycetidae</taxon>
        <taxon>Atheliales</taxon>
        <taxon>Atheliaceae</taxon>
        <taxon>Athelia</taxon>
    </lineage>
</organism>
<protein>
    <submittedName>
        <fullName evidence="1">Uncharacterized protein</fullName>
    </submittedName>
</protein>
<keyword evidence="2" id="KW-1185">Reference proteome</keyword>
<gene>
    <name evidence="1" type="ORF">FIBSPDRAFT_718268</name>
</gene>
<dbReference type="PANTHER" id="PTHR33096:SF1">
    <property type="entry name" value="CXC1-LIKE CYSTEINE CLUSTER ASSOCIATED WITH KDZ TRANSPOSASES DOMAIN-CONTAINING PROTEIN"/>
    <property type="match status" value="1"/>
</dbReference>
<reference evidence="1 2" key="1">
    <citation type="journal article" date="2016" name="Mol. Biol. Evol.">
        <title>Comparative Genomics of Early-Diverging Mushroom-Forming Fungi Provides Insights into the Origins of Lignocellulose Decay Capabilities.</title>
        <authorList>
            <person name="Nagy L.G."/>
            <person name="Riley R."/>
            <person name="Tritt A."/>
            <person name="Adam C."/>
            <person name="Daum C."/>
            <person name="Floudas D."/>
            <person name="Sun H."/>
            <person name="Yadav J.S."/>
            <person name="Pangilinan J."/>
            <person name="Larsson K.H."/>
            <person name="Matsuura K."/>
            <person name="Barry K."/>
            <person name="Labutti K."/>
            <person name="Kuo R."/>
            <person name="Ohm R.A."/>
            <person name="Bhattacharya S.S."/>
            <person name="Shirouzu T."/>
            <person name="Yoshinaga Y."/>
            <person name="Martin F.M."/>
            <person name="Grigoriev I.V."/>
            <person name="Hibbett D.S."/>
        </authorList>
    </citation>
    <scope>NUCLEOTIDE SEQUENCE [LARGE SCALE GENOMIC DNA]</scope>
    <source>
        <strain evidence="1 2">CBS 109695</strain>
    </source>
</reference>
<evidence type="ECO:0000313" key="2">
    <source>
        <dbReference type="Proteomes" id="UP000076532"/>
    </source>
</evidence>
<dbReference type="EMBL" id="KV419196">
    <property type="protein sequence ID" value="KZP02004.1"/>
    <property type="molecule type" value="Genomic_DNA"/>
</dbReference>
<accession>A0A167SKF9</accession>
<sequence length="212" mass="24369">MTHNGERQHYVLALLRKLFEHLPPGATLGLLYDIACQLKRSMLNWGFLSEIFPRMIFAVSVFHVYGHQWPCQIIYHPRKCLGFGLSDGEGCERFWSALRKLIPSLRVSGHYQRLFILDLHIKYLECSSQDQLGSWLARRWRKSVLSKSTALAAVKESHIPQDVLREQWRLQVLAQTRPAPRQSKNKASQAISTILALDESIKAEHAAVSRLQ</sequence>
<dbReference type="AlphaFoldDB" id="A0A167SKF9"/>
<dbReference type="STRING" id="436010.A0A167SKF9"/>
<proteinExistence type="predicted"/>
<dbReference type="Pfam" id="PF18758">
    <property type="entry name" value="KDZ"/>
    <property type="match status" value="1"/>
</dbReference>
<evidence type="ECO:0000313" key="1">
    <source>
        <dbReference type="EMBL" id="KZP02004.1"/>
    </source>
</evidence>